<evidence type="ECO:0000256" key="1">
    <source>
        <dbReference type="ARBA" id="ARBA00022617"/>
    </source>
</evidence>
<dbReference type="PANTHER" id="PTHR10720">
    <property type="entry name" value="HEME OXYGENASE"/>
    <property type="match status" value="1"/>
</dbReference>
<organism evidence="5 6">
    <name type="scientific">Pycnococcus provasolii</name>
    <dbReference type="NCBI Taxonomy" id="41880"/>
    <lineage>
        <taxon>Eukaryota</taxon>
        <taxon>Viridiplantae</taxon>
        <taxon>Chlorophyta</taxon>
        <taxon>Pseudoscourfieldiophyceae</taxon>
        <taxon>Pseudoscourfieldiales</taxon>
        <taxon>Pycnococcaceae</taxon>
        <taxon>Pycnococcus</taxon>
    </lineage>
</organism>
<dbReference type="CDD" id="cd19165">
    <property type="entry name" value="HemeO"/>
    <property type="match status" value="1"/>
</dbReference>
<evidence type="ECO:0000256" key="3">
    <source>
        <dbReference type="ARBA" id="ARBA00023004"/>
    </source>
</evidence>
<keyword evidence="3" id="KW-0408">Iron</keyword>
<keyword evidence="1" id="KW-0349">Heme</keyword>
<dbReference type="InterPro" id="IPR016053">
    <property type="entry name" value="Haem_Oase-like"/>
</dbReference>
<evidence type="ECO:0008006" key="7">
    <source>
        <dbReference type="Google" id="ProtNLM"/>
    </source>
</evidence>
<name>A0A830HKY7_9CHLO</name>
<dbReference type="Gene3D" id="1.20.910.10">
    <property type="entry name" value="Heme oxygenase-like"/>
    <property type="match status" value="1"/>
</dbReference>
<dbReference type="PANTHER" id="PTHR10720:SF0">
    <property type="entry name" value="HEME OXYGENASE"/>
    <property type="match status" value="1"/>
</dbReference>
<dbReference type="GO" id="GO:0046872">
    <property type="term" value="F:metal ion binding"/>
    <property type="evidence" value="ECO:0007669"/>
    <property type="project" value="UniProtKB-KW"/>
</dbReference>
<dbReference type="GO" id="GO:0006788">
    <property type="term" value="P:heme oxidation"/>
    <property type="evidence" value="ECO:0007669"/>
    <property type="project" value="InterPro"/>
</dbReference>
<comment type="caution">
    <text evidence="5">The sequence shown here is derived from an EMBL/GenBank/DDBJ whole genome shotgun (WGS) entry which is preliminary data.</text>
</comment>
<dbReference type="EMBL" id="BNJQ01000016">
    <property type="protein sequence ID" value="GHP07283.1"/>
    <property type="molecule type" value="Genomic_DNA"/>
</dbReference>
<evidence type="ECO:0000256" key="4">
    <source>
        <dbReference type="SAM" id="MobiDB-lite"/>
    </source>
</evidence>
<protein>
    <recommendedName>
        <fullName evidence="7">Heme oxygenase</fullName>
    </recommendedName>
</protein>
<dbReference type="GO" id="GO:0004392">
    <property type="term" value="F:heme oxygenase (decyclizing) activity"/>
    <property type="evidence" value="ECO:0007669"/>
    <property type="project" value="InterPro"/>
</dbReference>
<accession>A0A830HKY7</accession>
<keyword evidence="6" id="KW-1185">Reference proteome</keyword>
<dbReference type="InterPro" id="IPR002051">
    <property type="entry name" value="Haem_Oase"/>
</dbReference>
<dbReference type="Proteomes" id="UP000660262">
    <property type="component" value="Unassembled WGS sequence"/>
</dbReference>
<dbReference type="OrthoDB" id="652091at2759"/>
<dbReference type="AlphaFoldDB" id="A0A830HKY7"/>
<dbReference type="SUPFAM" id="SSF48613">
    <property type="entry name" value="Heme oxygenase-like"/>
    <property type="match status" value="1"/>
</dbReference>
<dbReference type="InterPro" id="IPR016084">
    <property type="entry name" value="Haem_Oase-like_multi-hlx"/>
</dbReference>
<keyword evidence="2" id="KW-0479">Metal-binding</keyword>
<evidence type="ECO:0000256" key="2">
    <source>
        <dbReference type="ARBA" id="ARBA00022723"/>
    </source>
</evidence>
<reference evidence="5" key="1">
    <citation type="submission" date="2020-10" db="EMBL/GenBank/DDBJ databases">
        <title>Unveiling of a novel bifunctional photoreceptor, Dualchrome1, isolated from a cosmopolitan green alga.</title>
        <authorList>
            <person name="Suzuki S."/>
            <person name="Kawachi M."/>
        </authorList>
    </citation>
    <scope>NUCLEOTIDE SEQUENCE</scope>
    <source>
        <strain evidence="5">NIES 2893</strain>
    </source>
</reference>
<feature type="region of interest" description="Disordered" evidence="4">
    <location>
        <begin position="1"/>
        <end position="28"/>
    </location>
</feature>
<proteinExistence type="predicted"/>
<evidence type="ECO:0000313" key="5">
    <source>
        <dbReference type="EMBL" id="GHP07283.1"/>
    </source>
</evidence>
<gene>
    <name evidence="5" type="ORF">PPROV_000602400</name>
</gene>
<dbReference type="Pfam" id="PF01126">
    <property type="entry name" value="Heme_oxygenase"/>
    <property type="match status" value="1"/>
</dbReference>
<evidence type="ECO:0000313" key="6">
    <source>
        <dbReference type="Proteomes" id="UP000660262"/>
    </source>
</evidence>
<sequence>MSRRHVTHAASTSQNGDAPPPSPSSSSLAVEPISLVLKRASQSTHDASDAFVRARMPQAFADPSIYLALLEQFKHIFLAMSTRMNDVLVADDSELSQVYTRMRRDDAFEQDVAFFKRDILPGKLALAQPTDATREYVEHIARLDRARLLVVAYTMHMALLAGGQTIKRTMQRAMALRDGDGGGALFAFEGMSRADVTAAKKVLTTSLDNLPRRDLDKYVAEKRAVFRRNEAVIASVVKDTSLLRALYLAVLGLMRIAAGSQALRWALTIFKGIAFVKIFAHVARTYKYLE</sequence>